<gene>
    <name evidence="2" type="ORF">DPX39_100020900</name>
</gene>
<reference evidence="2 3" key="1">
    <citation type="submission" date="2018-09" db="EMBL/GenBank/DDBJ databases">
        <title>whole genome sequence of T. equiperdum IVM-t1 strain.</title>
        <authorList>
            <person name="Suganuma K."/>
        </authorList>
    </citation>
    <scope>NUCLEOTIDE SEQUENCE [LARGE SCALE GENOMIC DNA]</scope>
    <source>
        <strain evidence="2 3">IVM-t1</strain>
    </source>
</reference>
<evidence type="ECO:0000259" key="1">
    <source>
        <dbReference type="Pfam" id="PF26533"/>
    </source>
</evidence>
<organism evidence="2 3">
    <name type="scientific">Trypanosoma brucei equiperdum</name>
    <dbReference type="NCBI Taxonomy" id="630700"/>
    <lineage>
        <taxon>Eukaryota</taxon>
        <taxon>Discoba</taxon>
        <taxon>Euglenozoa</taxon>
        <taxon>Kinetoplastea</taxon>
        <taxon>Metakinetoplastina</taxon>
        <taxon>Trypanosomatida</taxon>
        <taxon>Trypanosomatidae</taxon>
        <taxon>Trypanosoma</taxon>
    </lineage>
</organism>
<dbReference type="EMBL" id="QSBY01000010">
    <property type="protein sequence ID" value="RHW69762.1"/>
    <property type="molecule type" value="Genomic_DNA"/>
</dbReference>
<dbReference type="Proteomes" id="UP000266743">
    <property type="component" value="Chromosome 10"/>
</dbReference>
<evidence type="ECO:0000313" key="3">
    <source>
        <dbReference type="Proteomes" id="UP000266743"/>
    </source>
</evidence>
<dbReference type="InterPro" id="IPR059006">
    <property type="entry name" value="NTF2_6"/>
</dbReference>
<dbReference type="Pfam" id="PF26533">
    <property type="entry name" value="NTF2_6"/>
    <property type="match status" value="1"/>
</dbReference>
<accession>A0A3L6KZH3</accession>
<evidence type="ECO:0000313" key="2">
    <source>
        <dbReference type="EMBL" id="RHW69762.1"/>
    </source>
</evidence>
<feature type="domain" description="NTF2-like" evidence="1">
    <location>
        <begin position="6"/>
        <end position="144"/>
    </location>
</feature>
<protein>
    <recommendedName>
        <fullName evidence="1">NTF2-like domain-containing protein</fullName>
    </recommendedName>
</protein>
<sequence>MSYSLRKLRLLVDDPNGELATNLATAKLFCAAEDDGESEELGSLMGSEVHYANFWGVVRGQVAALAVMRKEHSALRLSWSTQVTVITPNTFERQGFAHFTSGGMAAIPLVGSWFTKFSQRRVRESLVVRDGRVVFRDLSFQWGLGVH</sequence>
<comment type="caution">
    <text evidence="2">The sequence shown here is derived from an EMBL/GenBank/DDBJ whole genome shotgun (WGS) entry which is preliminary data.</text>
</comment>
<proteinExistence type="predicted"/>
<dbReference type="AlphaFoldDB" id="A0A3L6KZH3"/>
<name>A0A3L6KZH3_9TRYP</name>